<gene>
    <name evidence="1" type="primary">spoIIIAB</name>
    <name evidence="1" type="ORF">LC087_07185</name>
</gene>
<name>A0ABY9JZX5_9BACI</name>
<dbReference type="Proteomes" id="UP001197974">
    <property type="component" value="Chromosome"/>
</dbReference>
<dbReference type="EMBL" id="CP129013">
    <property type="protein sequence ID" value="WLR43893.1"/>
    <property type="molecule type" value="Genomic_DNA"/>
</dbReference>
<reference evidence="1 2" key="1">
    <citation type="submission" date="2023-06" db="EMBL/GenBank/DDBJ databases">
        <title>Five Gram-positive bacteria isolated from mangrove sediments in Shenzhen, Guangdong, China.</title>
        <authorList>
            <person name="Yu S."/>
            <person name="Zheng W."/>
            <person name="Huang Y."/>
        </authorList>
    </citation>
    <scope>NUCLEOTIDE SEQUENCE [LARGE SCALE GENOMIC DNA]</scope>
    <source>
        <strain evidence="1 2">SaN35-3</strain>
    </source>
</reference>
<dbReference type="RefSeq" id="WP_226539999.1">
    <property type="nucleotide sequence ID" value="NZ_CP129013.1"/>
</dbReference>
<organism evidence="1 2">
    <name type="scientific">Bacillus carboniphilus</name>
    <dbReference type="NCBI Taxonomy" id="86663"/>
    <lineage>
        <taxon>Bacteria</taxon>
        <taxon>Bacillati</taxon>
        <taxon>Bacillota</taxon>
        <taxon>Bacilli</taxon>
        <taxon>Bacillales</taxon>
        <taxon>Bacillaceae</taxon>
        <taxon>Bacillus</taxon>
    </lineage>
</organism>
<dbReference type="Pfam" id="PF09548">
    <property type="entry name" value="Spore_III_AB"/>
    <property type="match status" value="1"/>
</dbReference>
<sequence length="171" mass="19813">MLKLIGSILIITVTTWIGFEVAKQLKERPKHLRYLKNALQSLEVEILYGHTPLIEATMRIAKQIPKPLSTMFDSFAHKLQSKQTNVMDAWEESIQEVWRQTSFKQGEYEILTQFGKTLGQHDIVSQQKHIRLALNHLEREEGDAIERQTRYEKMVKSLGFLSGLLIVILLI</sequence>
<dbReference type="PIRSF" id="PIRSF021435">
    <property type="entry name" value="SpoIIIAB"/>
    <property type="match status" value="1"/>
</dbReference>
<evidence type="ECO:0000313" key="1">
    <source>
        <dbReference type="EMBL" id="WLR43893.1"/>
    </source>
</evidence>
<dbReference type="InterPro" id="IPR014198">
    <property type="entry name" value="Spore_III_AB"/>
</dbReference>
<proteinExistence type="predicted"/>
<accession>A0ABY9JZX5</accession>
<keyword evidence="2" id="KW-1185">Reference proteome</keyword>
<dbReference type="NCBIfam" id="TIGR02833">
    <property type="entry name" value="spore_III_AB"/>
    <property type="match status" value="1"/>
</dbReference>
<evidence type="ECO:0000313" key="2">
    <source>
        <dbReference type="Proteomes" id="UP001197974"/>
    </source>
</evidence>
<protein>
    <submittedName>
        <fullName evidence="1">Stage III sporulation protein SpoIIIAB</fullName>
    </submittedName>
</protein>